<proteinExistence type="predicted"/>
<comment type="caution">
    <text evidence="1">The sequence shown here is derived from an EMBL/GenBank/DDBJ whole genome shotgun (WGS) entry which is preliminary data.</text>
</comment>
<protein>
    <submittedName>
        <fullName evidence="1">Uncharacterized protein</fullName>
    </submittedName>
</protein>
<keyword evidence="2" id="KW-1185">Reference proteome</keyword>
<name>A0A8S1X5Z3_9CILI</name>
<gene>
    <name evidence="1" type="ORF">PPENT_87.1.T1120093</name>
</gene>
<reference evidence="1" key="1">
    <citation type="submission" date="2021-01" db="EMBL/GenBank/DDBJ databases">
        <authorList>
            <consortium name="Genoscope - CEA"/>
            <person name="William W."/>
        </authorList>
    </citation>
    <scope>NUCLEOTIDE SEQUENCE</scope>
</reference>
<evidence type="ECO:0000313" key="2">
    <source>
        <dbReference type="Proteomes" id="UP000689195"/>
    </source>
</evidence>
<sequence length="197" mass="23874">MGVCLYRDKQLTQYALQAQYTDQLIIDQLHDIRDVINQKIVRSYQYLTLIKNELFQEKLNEKTMNISVIEILGNRNMIYLEIHKQLQYIFIQLRQFQNFINWISYRKRKMLFITENYVSINRVIQLNYCTDLGISENLSDVIKKRFLQRFLCFGVIYINDMVIPIFRKISTRIKCPVLQKYKSPRNDIIYIQIKKIK</sequence>
<dbReference type="Proteomes" id="UP000689195">
    <property type="component" value="Unassembled WGS sequence"/>
</dbReference>
<dbReference type="EMBL" id="CAJJDO010000112">
    <property type="protein sequence ID" value="CAD8196370.1"/>
    <property type="molecule type" value="Genomic_DNA"/>
</dbReference>
<accession>A0A8S1X5Z3</accession>
<evidence type="ECO:0000313" key="1">
    <source>
        <dbReference type="EMBL" id="CAD8196370.1"/>
    </source>
</evidence>
<dbReference type="AlphaFoldDB" id="A0A8S1X5Z3"/>
<organism evidence="1 2">
    <name type="scientific">Paramecium pentaurelia</name>
    <dbReference type="NCBI Taxonomy" id="43138"/>
    <lineage>
        <taxon>Eukaryota</taxon>
        <taxon>Sar</taxon>
        <taxon>Alveolata</taxon>
        <taxon>Ciliophora</taxon>
        <taxon>Intramacronucleata</taxon>
        <taxon>Oligohymenophorea</taxon>
        <taxon>Peniculida</taxon>
        <taxon>Parameciidae</taxon>
        <taxon>Paramecium</taxon>
    </lineage>
</organism>